<dbReference type="EMBL" id="PQXI01000060">
    <property type="protein sequence ID" value="TGO26413.1"/>
    <property type="molecule type" value="Genomic_DNA"/>
</dbReference>
<feature type="region of interest" description="Disordered" evidence="1">
    <location>
        <begin position="1"/>
        <end position="34"/>
    </location>
</feature>
<evidence type="ECO:0000256" key="1">
    <source>
        <dbReference type="SAM" id="MobiDB-lite"/>
    </source>
</evidence>
<keyword evidence="3" id="KW-1185">Reference proteome</keyword>
<accession>A0A4Z1FW93</accession>
<sequence length="102" mass="11457">MRDDNSITNPLNLSSFNGRSRSQLRLETPPSFNNSRSDYRSCPIIPAIKARAKRLAKKSAIQLLKIKSRNLKLPIEDQGKEWPNINGTSFKSLMGSSGKCYC</sequence>
<comment type="caution">
    <text evidence="2">The sequence shown here is derived from an EMBL/GenBank/DDBJ whole genome shotgun (WGS) entry which is preliminary data.</text>
</comment>
<proteinExistence type="predicted"/>
<dbReference type="Proteomes" id="UP000297910">
    <property type="component" value="Unassembled WGS sequence"/>
</dbReference>
<reference evidence="2 3" key="1">
    <citation type="submission" date="2017-12" db="EMBL/GenBank/DDBJ databases">
        <title>Comparative genomics of Botrytis spp.</title>
        <authorList>
            <person name="Valero-Jimenez C.A."/>
            <person name="Tapia P."/>
            <person name="Veloso J."/>
            <person name="Silva-Moreno E."/>
            <person name="Staats M."/>
            <person name="Valdes J.H."/>
            <person name="Van Kan J.A.L."/>
        </authorList>
    </citation>
    <scope>NUCLEOTIDE SEQUENCE [LARGE SCALE GENOMIC DNA]</scope>
    <source>
        <strain evidence="2 3">Bp0003</strain>
    </source>
</reference>
<evidence type="ECO:0000313" key="3">
    <source>
        <dbReference type="Proteomes" id="UP000297910"/>
    </source>
</evidence>
<name>A0A4Z1FW93_9HELO</name>
<protein>
    <submittedName>
        <fullName evidence="2">Uncharacterized protein</fullName>
    </submittedName>
</protein>
<evidence type="ECO:0000313" key="2">
    <source>
        <dbReference type="EMBL" id="TGO26413.1"/>
    </source>
</evidence>
<organism evidence="2 3">
    <name type="scientific">Botrytis paeoniae</name>
    <dbReference type="NCBI Taxonomy" id="278948"/>
    <lineage>
        <taxon>Eukaryota</taxon>
        <taxon>Fungi</taxon>
        <taxon>Dikarya</taxon>
        <taxon>Ascomycota</taxon>
        <taxon>Pezizomycotina</taxon>
        <taxon>Leotiomycetes</taxon>
        <taxon>Helotiales</taxon>
        <taxon>Sclerotiniaceae</taxon>
        <taxon>Botrytis</taxon>
    </lineage>
</organism>
<dbReference type="AlphaFoldDB" id="A0A4Z1FW93"/>
<gene>
    <name evidence="2" type="ORF">BPAE_0060g00290</name>
</gene>